<keyword evidence="2" id="KW-1185">Reference proteome</keyword>
<comment type="caution">
    <text evidence="1">The sequence shown here is derived from an EMBL/GenBank/DDBJ whole genome shotgun (WGS) entry which is preliminary data.</text>
</comment>
<dbReference type="Proteomes" id="UP000004980">
    <property type="component" value="Unassembled WGS sequence"/>
</dbReference>
<gene>
    <name evidence="1" type="ORF">WQE_18154</name>
</gene>
<dbReference type="EMBL" id="AKAU01000094">
    <property type="protein sequence ID" value="EIM99631.1"/>
    <property type="molecule type" value="Genomic_DNA"/>
</dbReference>
<evidence type="ECO:0000313" key="1">
    <source>
        <dbReference type="EMBL" id="EIM99631.1"/>
    </source>
</evidence>
<organism evidence="1 2">
    <name type="scientific">Paraburkholderia hospita</name>
    <dbReference type="NCBI Taxonomy" id="169430"/>
    <lineage>
        <taxon>Bacteria</taxon>
        <taxon>Pseudomonadati</taxon>
        <taxon>Pseudomonadota</taxon>
        <taxon>Betaproteobacteria</taxon>
        <taxon>Burkholderiales</taxon>
        <taxon>Burkholderiaceae</taxon>
        <taxon>Paraburkholderia</taxon>
    </lineage>
</organism>
<protein>
    <submittedName>
        <fullName evidence="1">Uncharacterized protein</fullName>
    </submittedName>
</protein>
<reference evidence="1 2" key="1">
    <citation type="journal article" date="2012" name="J. Bacteriol.">
        <title>Draft Genome Sequence of the Soil Bacterium Burkholderia terrae Strain BS001, Which Interacts with Fungal Surface Structures.</title>
        <authorList>
            <person name="Nazir R."/>
            <person name="Hansen M.A."/>
            <person name="Sorensen S."/>
            <person name="van Elsas J.D."/>
        </authorList>
    </citation>
    <scope>NUCLEOTIDE SEQUENCE [LARGE SCALE GENOMIC DNA]</scope>
    <source>
        <strain evidence="1 2">BS001</strain>
    </source>
</reference>
<sequence>MPIVVEFDPDFMLVSMEMWRKSLDPGRFRADNRRLTLQVTRNSCQNVVAVVRKQTEVRPSIGS</sequence>
<evidence type="ECO:0000313" key="2">
    <source>
        <dbReference type="Proteomes" id="UP000004980"/>
    </source>
</evidence>
<name>A0ABN0FLN2_9BURK</name>
<proteinExistence type="predicted"/>
<accession>A0ABN0FLN2</accession>